<feature type="transmembrane region" description="Helical" evidence="3">
    <location>
        <begin position="676"/>
        <end position="696"/>
    </location>
</feature>
<feature type="compositionally biased region" description="Gly residues" evidence="2">
    <location>
        <begin position="434"/>
        <end position="444"/>
    </location>
</feature>
<dbReference type="EMBL" id="FOAD01000009">
    <property type="protein sequence ID" value="SEL83186.1"/>
    <property type="molecule type" value="Genomic_DNA"/>
</dbReference>
<feature type="compositionally biased region" description="Acidic residues" evidence="2">
    <location>
        <begin position="496"/>
        <end position="510"/>
    </location>
</feature>
<organism evidence="4 5">
    <name type="scientific">Haloferax larsenii</name>
    <dbReference type="NCBI Taxonomy" id="302484"/>
    <lineage>
        <taxon>Archaea</taxon>
        <taxon>Methanobacteriati</taxon>
        <taxon>Methanobacteriota</taxon>
        <taxon>Stenosarchaea group</taxon>
        <taxon>Halobacteria</taxon>
        <taxon>Halobacteriales</taxon>
        <taxon>Haloferacaceae</taxon>
        <taxon>Haloferax</taxon>
    </lineage>
</organism>
<reference evidence="4 5" key="1">
    <citation type="submission" date="2016-10" db="EMBL/GenBank/DDBJ databases">
        <authorList>
            <person name="de Groot N.N."/>
        </authorList>
    </citation>
    <scope>NUCLEOTIDE SEQUENCE [LARGE SCALE GENOMIC DNA]</scope>
    <source>
        <strain evidence="4 5">CDM_5</strain>
    </source>
</reference>
<feature type="compositionally biased region" description="Acidic residues" evidence="2">
    <location>
        <begin position="445"/>
        <end position="460"/>
    </location>
</feature>
<keyword evidence="3" id="KW-0472">Membrane</keyword>
<gene>
    <name evidence="4" type="ORF">SAMN04488691_10913</name>
</gene>
<dbReference type="NCBIfam" id="TIGR04213">
    <property type="entry name" value="PGF_pre_PGF"/>
    <property type="match status" value="1"/>
</dbReference>
<protein>
    <submittedName>
        <fullName evidence="4">PGF-CTERM protein/PGF-pre-PGF domain-containing protein</fullName>
    </submittedName>
</protein>
<feature type="transmembrane region" description="Helical" evidence="3">
    <location>
        <begin position="12"/>
        <end position="32"/>
    </location>
</feature>
<keyword evidence="3" id="KW-1133">Transmembrane helix</keyword>
<keyword evidence="3" id="KW-0812">Transmembrane</keyword>
<keyword evidence="1" id="KW-0732">Signal</keyword>
<evidence type="ECO:0000313" key="5">
    <source>
        <dbReference type="Proteomes" id="UP000183894"/>
    </source>
</evidence>
<evidence type="ECO:0000256" key="2">
    <source>
        <dbReference type="SAM" id="MobiDB-lite"/>
    </source>
</evidence>
<feature type="compositionally biased region" description="Low complexity" evidence="2">
    <location>
        <begin position="637"/>
        <end position="657"/>
    </location>
</feature>
<feature type="region of interest" description="Disordered" evidence="2">
    <location>
        <begin position="635"/>
        <end position="677"/>
    </location>
</feature>
<evidence type="ECO:0000313" key="4">
    <source>
        <dbReference type="EMBL" id="SEL83186.1"/>
    </source>
</evidence>
<evidence type="ECO:0000256" key="3">
    <source>
        <dbReference type="SAM" id="Phobius"/>
    </source>
</evidence>
<accession>A0A1H7TFU1</accession>
<feature type="region of interest" description="Disordered" evidence="2">
    <location>
        <begin position="424"/>
        <end position="513"/>
    </location>
</feature>
<dbReference type="AlphaFoldDB" id="A0A1H7TFU1"/>
<feature type="compositionally biased region" description="Basic and acidic residues" evidence="2">
    <location>
        <begin position="466"/>
        <end position="478"/>
    </location>
</feature>
<dbReference type="Proteomes" id="UP000183894">
    <property type="component" value="Unassembled WGS sequence"/>
</dbReference>
<name>A0A1H7TFU1_HALLR</name>
<dbReference type="InterPro" id="IPR026371">
    <property type="entry name" value="PGF_CTERM"/>
</dbReference>
<dbReference type="GO" id="GO:0005886">
    <property type="term" value="C:plasma membrane"/>
    <property type="evidence" value="ECO:0007669"/>
    <property type="project" value="UniProtKB-SubCell"/>
</dbReference>
<sequence length="699" mass="73510">MPDTIRDIGRIGLLLLLVVSVYTGSVAGYVGVTGDVAAGVSDNQLLEASEDVDVWERAGLPFRADTSNAASTVDNTNVFVNVADQSTGDVSANKDELAVYDSDDTVTLEFEDTTGAGVSNFATEDVELLVAKLDADHSILDDDYTGLTVSEAIDLVTVPNANNNATFEMIDAGSLDGSGETSINYDLSASGTNNGISRGSGQYMFFLVQNDTGNNDANDGFEVDSNGQLSISGQTQVIGMDAVAVQSTSATASANDAEQGETVTIDVDASGLSDSTPNHTLVVYHEETFENARTEINSPNISRDLEADDIEIEHEISKLNGPVENAQEVTIGGATIGAGTDSGPVSVSTAIDYLVDSAGTERPQNSLLPNPTELDGAVYTYAGQSLNSVTVDTQDDWETGDYRYIYIAGGSDSTELATVSGTFELESDSPTGPPSGGGGGGGGDGGDDDDDRDDDDDDSDTTPPVDRPDVTKEVDRKNGSVKVSIENPGVNKEFEVDLGTDDEDGNETEANDTGTKVTKLGLNLSKSAEKVNVSVKNLDKRPDDITEDPSDKTVGYVQVDVDGVDDDDDVNSARFTFSVSQERLDEIEAAPEDIALYRHHDGEWQELETTYLGDGEFEAETPGFSVFAIGTKKQQVTTTTTEPATTTTAEPTTMTDEPTTDEPTTDEPTTTTGTGIPGFGATVSVLALIAVALVALRRD</sequence>
<evidence type="ECO:0000256" key="1">
    <source>
        <dbReference type="ARBA" id="ARBA00022729"/>
    </source>
</evidence>
<dbReference type="InterPro" id="IPR026453">
    <property type="entry name" value="PGF_pre_PGF"/>
</dbReference>
<dbReference type="GO" id="GO:0030115">
    <property type="term" value="C:S-layer"/>
    <property type="evidence" value="ECO:0007669"/>
    <property type="project" value="UniProtKB-SubCell"/>
</dbReference>
<dbReference type="NCBIfam" id="TIGR04126">
    <property type="entry name" value="PGF_CTERM"/>
    <property type="match status" value="1"/>
</dbReference>
<proteinExistence type="predicted"/>